<sequence length="765" mass="82663">MRTQHWRLVVGLVVVGLLMSSGLLVARPKAVAASRTSLQATALATTYYVDATLGNDTTGNGSSGQPWRTLATAIALVAPNQGHTIHLSPGTHLVPNKLYVPTGVNIQGAGVDTTILTGATWTPNGATYDEGMLNFISAPAANGNQSIHDLSINGNNRSLHVGIYMQGRHNFELYNLKISDVDFAAININADGSIRYNPDDDSADAHIPPTTYVQNLKLHHFSVINSGKHMGSWMSGAVQIGGLDGAEIHDFVINSPTSDAYGLKFAKGGWFKHTHIHHGSIISDPNITSGTWRGMAASIELWNLLEGNEINNVQVNTWTSFVSWYDNNQLPAATTLDFHDNNLNLTEWCTPGVACKPQNEYNWYGNLAIEVAMSNTKIQHNYIKNPGEAGIAVWSGADENVGPERKNNQISQNIFESGTTTNHRMLHVQASYIDGVKFYNNTGYGSFGIPIYIQRRDKPGIYLKNIEIRNNIFQTNEIGTLNTIVATECVVAAACSNLILSNNSYASTNWGFFVNYGPPVTSVSLSNNWQQLAGLTLAGAKPYPFYALASSSSFAVDKGINVGLAYTGSAPDLGAYEFSPIVITPTATPTRTPTVTPTRTPTATPTRTPTASPSPTPGPTNLLRNPGMEQGSTFWGCCTLTVVNSPVYQGANALKFSQRVAAWNGPAQELNLASFQAGVTYQTKAWVRSASGTPQARIMLQIETTTGNQWLQLSPNTTLSNSAWTQLSGQITPTWTGTLQRVTWYIETAAGTDDLYLDATELIKP</sequence>
<dbReference type="InterPro" id="IPR011459">
    <property type="entry name" value="DUF1565"/>
</dbReference>
<dbReference type="Pfam" id="PF07602">
    <property type="entry name" value="DUF1565"/>
    <property type="match status" value="1"/>
</dbReference>
<keyword evidence="1" id="KW-0378">Hydrolase</keyword>
<dbReference type="Gene3D" id="2.160.20.10">
    <property type="entry name" value="Single-stranded right-handed beta-helix, Pectin lyase-like"/>
    <property type="match status" value="2"/>
</dbReference>
<dbReference type="RefSeq" id="WP_054532756.1">
    <property type="nucleotide sequence ID" value="NZ_LGKP01000005.1"/>
</dbReference>
<evidence type="ECO:0000256" key="2">
    <source>
        <dbReference type="SAM" id="MobiDB-lite"/>
    </source>
</evidence>
<proteinExistence type="predicted"/>
<dbReference type="AlphaFoldDB" id="A0A0N8GT93"/>
<evidence type="ECO:0008006" key="7">
    <source>
        <dbReference type="Google" id="ProtNLM"/>
    </source>
</evidence>
<dbReference type="OrthoDB" id="901313at2"/>
<evidence type="ECO:0000313" key="5">
    <source>
        <dbReference type="EMBL" id="KPL91458.1"/>
    </source>
</evidence>
<dbReference type="Gene3D" id="2.60.120.260">
    <property type="entry name" value="Galactose-binding domain-like"/>
    <property type="match status" value="1"/>
</dbReference>
<protein>
    <recommendedName>
        <fullName evidence="7">CBM-cenC domain-containing protein</fullName>
    </recommendedName>
</protein>
<dbReference type="InterPro" id="IPR011050">
    <property type="entry name" value="Pectin_lyase_fold/virulence"/>
</dbReference>
<dbReference type="STRING" id="70996.SE18_02070"/>
<feature type="domain" description="DUF1565" evidence="4">
    <location>
        <begin position="53"/>
        <end position="111"/>
    </location>
</feature>
<dbReference type="InterPro" id="IPR006626">
    <property type="entry name" value="PbH1"/>
</dbReference>
<organism evidence="5 6">
    <name type="scientific">Herpetosiphon geysericola</name>
    <dbReference type="NCBI Taxonomy" id="70996"/>
    <lineage>
        <taxon>Bacteria</taxon>
        <taxon>Bacillati</taxon>
        <taxon>Chloroflexota</taxon>
        <taxon>Chloroflexia</taxon>
        <taxon>Herpetosiphonales</taxon>
        <taxon>Herpetosiphonaceae</taxon>
        <taxon>Herpetosiphon</taxon>
    </lineage>
</organism>
<dbReference type="Proteomes" id="UP000050277">
    <property type="component" value="Unassembled WGS sequence"/>
</dbReference>
<dbReference type="SUPFAM" id="SSF51126">
    <property type="entry name" value="Pectin lyase-like"/>
    <property type="match status" value="2"/>
</dbReference>
<dbReference type="PATRIC" id="fig|70996.4.peg.1297"/>
<dbReference type="SMART" id="SM00710">
    <property type="entry name" value="PbH1"/>
    <property type="match status" value="5"/>
</dbReference>
<gene>
    <name evidence="5" type="ORF">SE18_02070</name>
</gene>
<dbReference type="InterPro" id="IPR012334">
    <property type="entry name" value="Pectin_lyas_fold"/>
</dbReference>
<evidence type="ECO:0000313" key="6">
    <source>
        <dbReference type="Proteomes" id="UP000050277"/>
    </source>
</evidence>
<dbReference type="GO" id="GO:0016798">
    <property type="term" value="F:hydrolase activity, acting on glycosyl bonds"/>
    <property type="evidence" value="ECO:0007669"/>
    <property type="project" value="InterPro"/>
</dbReference>
<evidence type="ECO:0000259" key="4">
    <source>
        <dbReference type="Pfam" id="PF07602"/>
    </source>
</evidence>
<feature type="compositionally biased region" description="Low complexity" evidence="2">
    <location>
        <begin position="587"/>
        <end position="611"/>
    </location>
</feature>
<dbReference type="InterPro" id="IPR003305">
    <property type="entry name" value="CenC_carb-bd"/>
</dbReference>
<dbReference type="Pfam" id="PF02018">
    <property type="entry name" value="CBM_4_9"/>
    <property type="match status" value="1"/>
</dbReference>
<dbReference type="EMBL" id="LGKP01000005">
    <property type="protein sequence ID" value="KPL91458.1"/>
    <property type="molecule type" value="Genomic_DNA"/>
</dbReference>
<name>A0A0N8GT93_9CHLR</name>
<dbReference type="InterPro" id="IPR008979">
    <property type="entry name" value="Galactose-bd-like_sf"/>
</dbReference>
<evidence type="ECO:0000256" key="1">
    <source>
        <dbReference type="ARBA" id="ARBA00022801"/>
    </source>
</evidence>
<keyword evidence="6" id="KW-1185">Reference proteome</keyword>
<comment type="caution">
    <text evidence="5">The sequence shown here is derived from an EMBL/GenBank/DDBJ whole genome shotgun (WGS) entry which is preliminary data.</text>
</comment>
<dbReference type="SUPFAM" id="SSF49785">
    <property type="entry name" value="Galactose-binding domain-like"/>
    <property type="match status" value="1"/>
</dbReference>
<evidence type="ECO:0000259" key="3">
    <source>
        <dbReference type="Pfam" id="PF02018"/>
    </source>
</evidence>
<feature type="region of interest" description="Disordered" evidence="2">
    <location>
        <begin position="587"/>
        <end position="626"/>
    </location>
</feature>
<reference evidence="5 6" key="1">
    <citation type="submission" date="2015-07" db="EMBL/GenBank/DDBJ databases">
        <title>Whole genome sequence of Herpetosiphon geysericola DSM 7119.</title>
        <authorList>
            <person name="Hemp J."/>
            <person name="Ward L.M."/>
            <person name="Pace L.A."/>
            <person name="Fischer W.W."/>
        </authorList>
    </citation>
    <scope>NUCLEOTIDE SEQUENCE [LARGE SCALE GENOMIC DNA]</scope>
    <source>
        <strain evidence="5 6">DSM 7119</strain>
    </source>
</reference>
<feature type="domain" description="CBM-cenC" evidence="3">
    <location>
        <begin position="621"/>
        <end position="748"/>
    </location>
</feature>
<accession>A0A0N8GT93</accession>